<dbReference type="Gene3D" id="3.40.50.1980">
    <property type="entry name" value="Nitrogenase molybdenum iron protein domain"/>
    <property type="match status" value="2"/>
</dbReference>
<evidence type="ECO:0000313" key="5">
    <source>
        <dbReference type="Proteomes" id="UP000242637"/>
    </source>
</evidence>
<keyword evidence="2" id="KW-0732">Signal</keyword>
<dbReference type="PROSITE" id="PS50983">
    <property type="entry name" value="FE_B12_PBP"/>
    <property type="match status" value="1"/>
</dbReference>
<feature type="domain" description="Fe/B12 periplasmic-binding" evidence="3">
    <location>
        <begin position="57"/>
        <end position="332"/>
    </location>
</feature>
<dbReference type="InterPro" id="IPR002491">
    <property type="entry name" value="ABC_transptr_periplasmic_BD"/>
</dbReference>
<dbReference type="KEGG" id="dco:SAMEA4475696_0822"/>
<dbReference type="PANTHER" id="PTHR30535:SF7">
    <property type="entry name" value="IRON(III) DICITRATE-BINDING PROTEIN"/>
    <property type="match status" value="1"/>
</dbReference>
<dbReference type="SUPFAM" id="SSF53807">
    <property type="entry name" value="Helical backbone' metal receptor"/>
    <property type="match status" value="1"/>
</dbReference>
<name>A0A239VDU7_9MICO</name>
<dbReference type="PANTHER" id="PTHR30535">
    <property type="entry name" value="VITAMIN B12-BINDING PROTEIN"/>
    <property type="match status" value="1"/>
</dbReference>
<dbReference type="RefSeq" id="WP_034401603.1">
    <property type="nucleotide sequence ID" value="NZ_JAAFNI010000001.1"/>
</dbReference>
<dbReference type="OrthoDB" id="9797850at2"/>
<dbReference type="Pfam" id="PF01497">
    <property type="entry name" value="Peripla_BP_2"/>
    <property type="match status" value="1"/>
</dbReference>
<dbReference type="InterPro" id="IPR050902">
    <property type="entry name" value="ABC_Transporter_SBP"/>
</dbReference>
<organism evidence="4 5">
    <name type="scientific">Dermatophilus congolensis</name>
    <dbReference type="NCBI Taxonomy" id="1863"/>
    <lineage>
        <taxon>Bacteria</taxon>
        <taxon>Bacillati</taxon>
        <taxon>Actinomycetota</taxon>
        <taxon>Actinomycetes</taxon>
        <taxon>Micrococcales</taxon>
        <taxon>Dermatophilaceae</taxon>
        <taxon>Dermatophilus</taxon>
    </lineage>
</organism>
<dbReference type="PROSITE" id="PS51257">
    <property type="entry name" value="PROKAR_LIPOPROTEIN"/>
    <property type="match status" value="1"/>
</dbReference>
<evidence type="ECO:0000313" key="4">
    <source>
        <dbReference type="EMBL" id="SNV19813.1"/>
    </source>
</evidence>
<feature type="signal peptide" evidence="2">
    <location>
        <begin position="1"/>
        <end position="22"/>
    </location>
</feature>
<sequence>MKNRALAATAAAALIGSLTLTACGQGVSNSSASNGNGNAAQITNCGKARTYPANPERIVALNPGQGDLIARLGAAERVTAIAQTNGAPIPTSLTANGHKPTVLSDSAPPTKEQLLGTQPQLVLSPTTYEFTAEKGYATEDQLRQAGAEVYIAAAGCLDRRGKADVADLLTDIDALGKILGKDKEAQDLHNKAQGILTAATERAKDQTKPKVAQLFIEGDTISAIGGGVEHSMVAAAGGDNVFNPDDPAFAKFFAAEISRETLVDKNPEVIVFSSTGKDHEKRTREWLAKNFANVEAVKNDRIVALPASELLPGTWGNLEAVTSMNEAFYPAK</sequence>
<protein>
    <submittedName>
        <fullName evidence="4">Corrinoid ABC transporter substrate-binding protein</fullName>
    </submittedName>
</protein>
<dbReference type="GeneID" id="63459075"/>
<proteinExistence type="inferred from homology"/>
<dbReference type="EMBL" id="LT906453">
    <property type="protein sequence ID" value="SNV19813.1"/>
    <property type="molecule type" value="Genomic_DNA"/>
</dbReference>
<comment type="similarity">
    <text evidence="1">Belongs to the bacterial solute-binding protein 8 family.</text>
</comment>
<dbReference type="Proteomes" id="UP000242637">
    <property type="component" value="Chromosome 1"/>
</dbReference>
<dbReference type="AlphaFoldDB" id="A0A239VDU7"/>
<feature type="chain" id="PRO_5038612112" evidence="2">
    <location>
        <begin position="23"/>
        <end position="332"/>
    </location>
</feature>
<reference evidence="4 5" key="1">
    <citation type="submission" date="2017-06" db="EMBL/GenBank/DDBJ databases">
        <authorList>
            <consortium name="Pathogen Informatics"/>
        </authorList>
    </citation>
    <scope>NUCLEOTIDE SEQUENCE [LARGE SCALE GENOMIC DNA]</scope>
    <source>
        <strain evidence="4 5">NCTC13039</strain>
    </source>
</reference>
<evidence type="ECO:0000256" key="1">
    <source>
        <dbReference type="ARBA" id="ARBA00008814"/>
    </source>
</evidence>
<gene>
    <name evidence="4" type="ORF">SAMEA4475696_00822</name>
</gene>
<evidence type="ECO:0000259" key="3">
    <source>
        <dbReference type="PROSITE" id="PS50983"/>
    </source>
</evidence>
<dbReference type="STRING" id="1121387.GCA_000429885_02341"/>
<evidence type="ECO:0000256" key="2">
    <source>
        <dbReference type="SAM" id="SignalP"/>
    </source>
</evidence>
<accession>A0A239VDU7</accession>
<keyword evidence="5" id="KW-1185">Reference proteome</keyword>